<dbReference type="GO" id="GO:0008017">
    <property type="term" value="F:microtubule binding"/>
    <property type="evidence" value="ECO:0007669"/>
    <property type="project" value="TreeGrafter"/>
</dbReference>
<keyword evidence="8 10" id="KW-0131">Cell cycle</keyword>
<feature type="coiled-coil region" evidence="11">
    <location>
        <begin position="87"/>
        <end position="121"/>
    </location>
</feature>
<proteinExistence type="inferred from homology"/>
<dbReference type="Gene3D" id="3.30.160.430">
    <property type="match status" value="1"/>
</dbReference>
<keyword evidence="9 10" id="KW-0137">Centromere</keyword>
<protein>
    <recommendedName>
        <fullName evidence="10">Kinetochore protein Spc24</fullName>
    </recommendedName>
</protein>
<evidence type="ECO:0000256" key="6">
    <source>
        <dbReference type="ARBA" id="ARBA00023054"/>
    </source>
</evidence>
<evidence type="ECO:0000256" key="2">
    <source>
        <dbReference type="ARBA" id="ARBA00022454"/>
    </source>
</evidence>
<dbReference type="InterPro" id="IPR013252">
    <property type="entry name" value="Ndc80_Spc24"/>
</dbReference>
<comment type="similarity">
    <text evidence="1 10">Belongs to the SPC24 family.</text>
</comment>
<comment type="function">
    <text evidence="10">Acts as a component of the essential kinetochore-associated NDC80 complex, which is required for chromosome segregation and spindle checkpoint activity.</text>
</comment>
<dbReference type="GO" id="GO:0005634">
    <property type="term" value="C:nucleus"/>
    <property type="evidence" value="ECO:0007669"/>
    <property type="project" value="UniProtKB-SubCell"/>
</dbReference>
<dbReference type="PANTHER" id="PTHR22142">
    <property type="match status" value="1"/>
</dbReference>
<dbReference type="AlphaFoldDB" id="A0A1G4IPA5"/>
<comment type="subcellular location">
    <subcellularLocation>
        <location evidence="10">Nucleus</location>
    </subcellularLocation>
    <subcellularLocation>
        <location evidence="10">Chromosome</location>
        <location evidence="10">Centromere</location>
        <location evidence="10">Kinetochore</location>
    </subcellularLocation>
</comment>
<accession>A0A1G4IPA5</accession>
<comment type="subunit">
    <text evidence="10">Component of the NDC80 complex.</text>
</comment>
<evidence type="ECO:0000256" key="7">
    <source>
        <dbReference type="ARBA" id="ARBA00023242"/>
    </source>
</evidence>
<name>A0A1G4IPA5_9SACH</name>
<dbReference type="GO" id="GO:0031262">
    <property type="term" value="C:Ndc80 complex"/>
    <property type="evidence" value="ECO:0007669"/>
    <property type="project" value="TreeGrafter"/>
</dbReference>
<evidence type="ECO:0000313" key="13">
    <source>
        <dbReference type="Proteomes" id="UP000191144"/>
    </source>
</evidence>
<evidence type="ECO:0000256" key="1">
    <source>
        <dbReference type="ARBA" id="ARBA00007804"/>
    </source>
</evidence>
<sequence>MGDKEQLLEDPIGLIRETRNNFSLVNDVESLSNVTRNIDELQRLIQEKVKSRDEEVRQLDAAGRKTENRLEVLRQAQLASNSNGRNRSSSMDETAQLAQELEELEQRLLAMRTEVDQGLQDLVREGSSDRDRELVEEARPVDRAHKANILKIQVFRSLGVVLNLSNRTAVLNRAGTLDVVALDDSSSEFYRTKYLWDRL</sequence>
<keyword evidence="13" id="KW-1185">Reference proteome</keyword>
<feature type="coiled-coil region" evidence="11">
    <location>
        <begin position="31"/>
        <end position="58"/>
    </location>
</feature>
<keyword evidence="6 11" id="KW-0175">Coiled coil</keyword>
<evidence type="ECO:0000313" key="12">
    <source>
        <dbReference type="EMBL" id="SCU78486.1"/>
    </source>
</evidence>
<evidence type="ECO:0000256" key="8">
    <source>
        <dbReference type="ARBA" id="ARBA00023306"/>
    </source>
</evidence>
<evidence type="ECO:0000256" key="4">
    <source>
        <dbReference type="ARBA" id="ARBA00022776"/>
    </source>
</evidence>
<evidence type="ECO:0000256" key="5">
    <source>
        <dbReference type="ARBA" id="ARBA00022838"/>
    </source>
</evidence>
<dbReference type="EMBL" id="LT598483">
    <property type="protein sequence ID" value="SCU78486.1"/>
    <property type="molecule type" value="Genomic_DNA"/>
</dbReference>
<keyword evidence="4 10" id="KW-0498">Mitosis</keyword>
<dbReference type="OrthoDB" id="3344830at2759"/>
<keyword evidence="3 10" id="KW-0132">Cell division</keyword>
<keyword evidence="7 10" id="KW-0539">Nucleus</keyword>
<dbReference type="Pfam" id="PF08286">
    <property type="entry name" value="Spc24"/>
    <property type="match status" value="1"/>
</dbReference>
<keyword evidence="5 10" id="KW-0995">Kinetochore</keyword>
<dbReference type="GO" id="GO:0051301">
    <property type="term" value="P:cell division"/>
    <property type="evidence" value="ECO:0007669"/>
    <property type="project" value="UniProtKB-UniRule"/>
</dbReference>
<dbReference type="GO" id="GO:0007059">
    <property type="term" value="P:chromosome segregation"/>
    <property type="evidence" value="ECO:0007669"/>
    <property type="project" value="TreeGrafter"/>
</dbReference>
<dbReference type="CDD" id="cd11565">
    <property type="entry name" value="RWD_Spc24"/>
    <property type="match status" value="1"/>
</dbReference>
<evidence type="ECO:0000256" key="3">
    <source>
        <dbReference type="ARBA" id="ARBA00022618"/>
    </source>
</evidence>
<dbReference type="InterPro" id="IPR038066">
    <property type="entry name" value="Spc24_Fungi_globular_sf"/>
</dbReference>
<evidence type="ECO:0000256" key="11">
    <source>
        <dbReference type="SAM" id="Coils"/>
    </source>
</evidence>
<dbReference type="PANTHER" id="PTHR22142:SF2">
    <property type="entry name" value="KINETOCHORE PROTEIN SPC24"/>
    <property type="match status" value="1"/>
</dbReference>
<gene>
    <name evidence="12" type="ORF">LAME_0A04654G</name>
</gene>
<organism evidence="12 13">
    <name type="scientific">Lachancea meyersii CBS 8951</name>
    <dbReference type="NCBI Taxonomy" id="1266667"/>
    <lineage>
        <taxon>Eukaryota</taxon>
        <taxon>Fungi</taxon>
        <taxon>Dikarya</taxon>
        <taxon>Ascomycota</taxon>
        <taxon>Saccharomycotina</taxon>
        <taxon>Saccharomycetes</taxon>
        <taxon>Saccharomycetales</taxon>
        <taxon>Saccharomycetaceae</taxon>
        <taxon>Lachancea</taxon>
    </lineage>
</organism>
<reference evidence="13" key="1">
    <citation type="submission" date="2016-03" db="EMBL/GenBank/DDBJ databases">
        <authorList>
            <person name="Devillers Hugo."/>
        </authorList>
    </citation>
    <scope>NUCLEOTIDE SEQUENCE [LARGE SCALE GENOMIC DNA]</scope>
</reference>
<evidence type="ECO:0000256" key="9">
    <source>
        <dbReference type="ARBA" id="ARBA00023328"/>
    </source>
</evidence>
<evidence type="ECO:0000256" key="10">
    <source>
        <dbReference type="RuleBase" id="RU368011"/>
    </source>
</evidence>
<dbReference type="Proteomes" id="UP000191144">
    <property type="component" value="Chromosome A"/>
</dbReference>
<dbReference type="SUPFAM" id="SSF143026">
    <property type="entry name" value="Kinetochore globular domain"/>
    <property type="match status" value="1"/>
</dbReference>
<keyword evidence="2 10" id="KW-0158">Chromosome</keyword>